<evidence type="ECO:0000256" key="5">
    <source>
        <dbReference type="ARBA" id="ARBA00022554"/>
    </source>
</evidence>
<dbReference type="PANTHER" id="PTHR12147">
    <property type="entry name" value="METALLOPEPTIDASE M28 FAMILY MEMBER"/>
    <property type="match status" value="1"/>
</dbReference>
<keyword evidence="9 15" id="KW-0378">Hydrolase</keyword>
<keyword evidence="11 17" id="KW-1133">Transmembrane helix</keyword>
<feature type="compositionally biased region" description="Basic and acidic residues" evidence="16">
    <location>
        <begin position="547"/>
        <end position="567"/>
    </location>
</feature>
<feature type="domain" description="Vacuolar membrane protease transmembrane" evidence="20">
    <location>
        <begin position="412"/>
        <end position="526"/>
    </location>
</feature>
<comment type="function">
    <text evidence="2">May be involved in vacuolar sorting and osmoregulation.</text>
</comment>
<feature type="transmembrane region" description="Helical" evidence="17">
    <location>
        <begin position="693"/>
        <end position="713"/>
    </location>
</feature>
<keyword evidence="12" id="KW-0482">Metalloprotease</keyword>
<dbReference type="InParanoid" id="A0A0C3AV35"/>
<proteinExistence type="inferred from homology"/>
<reference evidence="22" key="2">
    <citation type="submission" date="2015-01" db="EMBL/GenBank/DDBJ databases">
        <title>Evolutionary Origins and Diversification of the Mycorrhizal Mutualists.</title>
        <authorList>
            <consortium name="DOE Joint Genome Institute"/>
            <consortium name="Mycorrhizal Genomics Consortium"/>
            <person name="Kohler A."/>
            <person name="Kuo A."/>
            <person name="Nagy L.G."/>
            <person name="Floudas D."/>
            <person name="Copeland A."/>
            <person name="Barry K.W."/>
            <person name="Cichocki N."/>
            <person name="Veneault-Fourrey C."/>
            <person name="LaButti K."/>
            <person name="Lindquist E.A."/>
            <person name="Lipzen A."/>
            <person name="Lundell T."/>
            <person name="Morin E."/>
            <person name="Murat C."/>
            <person name="Riley R."/>
            <person name="Ohm R."/>
            <person name="Sun H."/>
            <person name="Tunlid A."/>
            <person name="Henrissat B."/>
            <person name="Grigoriev I.V."/>
            <person name="Hibbett D.S."/>
            <person name="Martin F."/>
        </authorList>
    </citation>
    <scope>NUCLEOTIDE SEQUENCE [LARGE SCALE GENOMIC DNA]</scope>
    <source>
        <strain evidence="22">F 1598</strain>
    </source>
</reference>
<keyword evidence="7 17" id="KW-0812">Transmembrane</keyword>
<dbReference type="Pfam" id="PF22251">
    <property type="entry name" value="PFF1_TM"/>
    <property type="match status" value="2"/>
</dbReference>
<evidence type="ECO:0000256" key="16">
    <source>
        <dbReference type="SAM" id="MobiDB-lite"/>
    </source>
</evidence>
<evidence type="ECO:0000256" key="12">
    <source>
        <dbReference type="ARBA" id="ARBA00023049"/>
    </source>
</evidence>
<evidence type="ECO:0000256" key="10">
    <source>
        <dbReference type="ARBA" id="ARBA00022833"/>
    </source>
</evidence>
<evidence type="ECO:0000256" key="9">
    <source>
        <dbReference type="ARBA" id="ARBA00022801"/>
    </source>
</evidence>
<keyword evidence="8 15" id="KW-0479">Metal-binding</keyword>
<gene>
    <name evidence="21" type="ORF">PILCRDRAFT_825054</name>
</gene>
<evidence type="ECO:0000256" key="13">
    <source>
        <dbReference type="ARBA" id="ARBA00023136"/>
    </source>
</evidence>
<evidence type="ECO:0000313" key="21">
    <source>
        <dbReference type="EMBL" id="KIM77828.1"/>
    </source>
</evidence>
<keyword evidence="13 17" id="KW-0472">Membrane</keyword>
<evidence type="ECO:0000256" key="6">
    <source>
        <dbReference type="ARBA" id="ARBA00022670"/>
    </source>
</evidence>
<sequence>MRFWHSISTVLGFRTVPTTILLILVYAAVFSTVLVTDELPDVPKDQGGLDLDQAYADLHQIAARPHPYNSHSNEIVHRYILSRLQKIASRHSYVGVTEDLVSNVSFVIPSYAGYFEGTNILVKIDGSNPNYQDKGGVLFSAHYDSVSTAPGATDNGMGVATLMQLVEYLGERRPERTAVFNINNGEEKTLRGSRAFMVHPWSNITDTFLNLEGSGSGGRPILFRTTSTVPLLSFLNTHVPHPHANIISGDAFVHGLIRSSTDYSVYSLTMNGLDLAYYRGRSSYHTLYDSIPRTMGGKKSLWAMMEAVRGAGSALLNDDSTHVETGLKESEPAVYFDLFAAVLVVLPTRLLLTINIVLLVAGPMLLLILAFTKNYVIRHRFQELFPEIAHGDRAGDSIWRGWLGDLWRMGKFWLALVIGICLQILLVVGYVKLNPFIVYSHPYLVLVSTLSLFYLSTVLLLNFSIAGPHVLPEQQKHTILFQTYILTWLLLLASTIILVKFRIGGLYFISAWNIVVLLGASAGCLEGMAVAYGLKLESIEEEGAGERSVVRGTRYDGAEEGPGHDENDGVETDPTENTPLIRQRRRLHWSSAEHGKDDEQGGRIGWWILQLVIVVPAPAILMSHIGLLLMGGMSQTLSDGSSPVIGNVSHPRHTTCEALKYTYVLLVVYVMASLLSILIILPFAPFSLKLHRYFTILILIIFIASTVFTWLAFPFSPEAPLQVFFQQTLELGLGANTSKAYPSHEGLIRAVTALTGVPAYIDTQVIPHLPSSWGKNITCIPSTTLKPGLVTCMWEGDLLPAPGGTTDKDVETPATRSADWLVVNATRTSSTSARISVKGMNARSCQLQFNRNPVMNYRVQGSSGSVHEGNDTLENGVSDIRLWSRTWDREFTVDVKWSSKGKKEGKVGCRWAEYESATVGAGGSGAKIPALEEALSFLPKWTVVSETSDGLVQAWGTFSV</sequence>
<dbReference type="InterPro" id="IPR045175">
    <property type="entry name" value="M28_fam"/>
</dbReference>
<dbReference type="GO" id="GO:0006508">
    <property type="term" value="P:proteolysis"/>
    <property type="evidence" value="ECO:0007669"/>
    <property type="project" value="UniProtKB-KW"/>
</dbReference>
<name>A0A0C3AV35_PILCF</name>
<dbReference type="GO" id="GO:0008235">
    <property type="term" value="F:metalloexopeptidase activity"/>
    <property type="evidence" value="ECO:0007669"/>
    <property type="project" value="InterPro"/>
</dbReference>
<evidence type="ECO:0000313" key="22">
    <source>
        <dbReference type="Proteomes" id="UP000054166"/>
    </source>
</evidence>
<dbReference type="AlphaFoldDB" id="A0A0C3AV35"/>
<comment type="similarity">
    <text evidence="4 15">Belongs to the peptidase M28 family.</text>
</comment>
<dbReference type="CDD" id="cd03875">
    <property type="entry name" value="M28_Fxna_like"/>
    <property type="match status" value="1"/>
</dbReference>
<evidence type="ECO:0000256" key="14">
    <source>
        <dbReference type="ARBA" id="ARBA00023180"/>
    </source>
</evidence>
<dbReference type="GO" id="GO:0046872">
    <property type="term" value="F:metal ion binding"/>
    <property type="evidence" value="ECO:0007669"/>
    <property type="project" value="UniProtKB-KW"/>
</dbReference>
<dbReference type="SUPFAM" id="SSF53187">
    <property type="entry name" value="Zn-dependent exopeptidases"/>
    <property type="match status" value="1"/>
</dbReference>
<evidence type="ECO:0000256" key="2">
    <source>
        <dbReference type="ARBA" id="ARBA00003273"/>
    </source>
</evidence>
<feature type="transmembrane region" description="Helical" evidence="17">
    <location>
        <begin position="412"/>
        <end position="431"/>
    </location>
</feature>
<evidence type="ECO:0000259" key="19">
    <source>
        <dbReference type="Pfam" id="PF22250"/>
    </source>
</evidence>
<keyword evidence="5" id="KW-0926">Vacuole</keyword>
<dbReference type="STRING" id="765440.A0A0C3AV35"/>
<dbReference type="EC" id="3.4.-.-" evidence="15"/>
<dbReference type="Pfam" id="PF04389">
    <property type="entry name" value="Peptidase_M28"/>
    <property type="match status" value="1"/>
</dbReference>
<dbReference type="Pfam" id="PF22250">
    <property type="entry name" value="PFF1_C"/>
    <property type="match status" value="1"/>
</dbReference>
<evidence type="ECO:0000259" key="18">
    <source>
        <dbReference type="Pfam" id="PF04389"/>
    </source>
</evidence>
<organism evidence="21 22">
    <name type="scientific">Piloderma croceum (strain F 1598)</name>
    <dbReference type="NCBI Taxonomy" id="765440"/>
    <lineage>
        <taxon>Eukaryota</taxon>
        <taxon>Fungi</taxon>
        <taxon>Dikarya</taxon>
        <taxon>Basidiomycota</taxon>
        <taxon>Agaricomycotina</taxon>
        <taxon>Agaricomycetes</taxon>
        <taxon>Agaricomycetidae</taxon>
        <taxon>Atheliales</taxon>
        <taxon>Atheliaceae</taxon>
        <taxon>Piloderma</taxon>
    </lineage>
</organism>
<feature type="domain" description="Vacuolar membrane protease C-terminal" evidence="19">
    <location>
        <begin position="721"/>
        <end position="953"/>
    </location>
</feature>
<feature type="transmembrane region" description="Helical" evidence="17">
    <location>
        <begin position="479"/>
        <end position="499"/>
    </location>
</feature>
<feature type="transmembrane region" description="Helical" evidence="17">
    <location>
        <begin position="443"/>
        <end position="467"/>
    </location>
</feature>
<dbReference type="Proteomes" id="UP000054166">
    <property type="component" value="Unassembled WGS sequence"/>
</dbReference>
<evidence type="ECO:0000256" key="17">
    <source>
        <dbReference type="SAM" id="Phobius"/>
    </source>
</evidence>
<feature type="transmembrane region" description="Helical" evidence="17">
    <location>
        <begin position="12"/>
        <end position="35"/>
    </location>
</feature>
<dbReference type="InterPro" id="IPR007484">
    <property type="entry name" value="Peptidase_M28"/>
</dbReference>
<dbReference type="InterPro" id="IPR053975">
    <property type="entry name" value="PFF1_C"/>
</dbReference>
<keyword evidence="10 15" id="KW-0862">Zinc</keyword>
<dbReference type="FunCoup" id="A0A0C3AV35">
    <property type="interactions" value="15"/>
</dbReference>
<evidence type="ECO:0000256" key="11">
    <source>
        <dbReference type="ARBA" id="ARBA00022989"/>
    </source>
</evidence>
<feature type="domain" description="Vacuolar membrane protease transmembrane" evidence="20">
    <location>
        <begin position="564"/>
        <end position="690"/>
    </location>
</feature>
<keyword evidence="6 15" id="KW-0645">Protease</keyword>
<evidence type="ECO:0000259" key="20">
    <source>
        <dbReference type="Pfam" id="PF22251"/>
    </source>
</evidence>
<feature type="transmembrane region" description="Helical" evidence="17">
    <location>
        <begin position="350"/>
        <end position="371"/>
    </location>
</feature>
<dbReference type="Gene3D" id="3.40.630.10">
    <property type="entry name" value="Zn peptidases"/>
    <property type="match status" value="1"/>
</dbReference>
<feature type="transmembrane region" description="Helical" evidence="17">
    <location>
        <begin position="661"/>
        <end position="681"/>
    </location>
</feature>
<keyword evidence="14" id="KW-0325">Glycoprotein</keyword>
<dbReference type="EMBL" id="KN833021">
    <property type="protein sequence ID" value="KIM77828.1"/>
    <property type="molecule type" value="Genomic_DNA"/>
</dbReference>
<feature type="region of interest" description="Disordered" evidence="16">
    <location>
        <begin position="547"/>
        <end position="577"/>
    </location>
</feature>
<evidence type="ECO:0000256" key="1">
    <source>
        <dbReference type="ARBA" id="ARBA00001947"/>
    </source>
</evidence>
<evidence type="ECO:0000256" key="15">
    <source>
        <dbReference type="RuleBase" id="RU361240"/>
    </source>
</evidence>
<comment type="subcellular location">
    <subcellularLocation>
        <location evidence="3">Vacuole membrane</location>
        <topology evidence="3">Multi-pass membrane protein</topology>
    </subcellularLocation>
</comment>
<feature type="domain" description="Peptidase M28" evidence="18">
    <location>
        <begin position="119"/>
        <end position="305"/>
    </location>
</feature>
<dbReference type="InterPro" id="IPR053976">
    <property type="entry name" value="PFF1_TM"/>
</dbReference>
<evidence type="ECO:0000256" key="8">
    <source>
        <dbReference type="ARBA" id="ARBA00022723"/>
    </source>
</evidence>
<dbReference type="InterPro" id="IPR048024">
    <property type="entry name" value="Fxna-like_M28_dom"/>
</dbReference>
<dbReference type="OrthoDB" id="76293at2759"/>
<dbReference type="GO" id="GO:0005774">
    <property type="term" value="C:vacuolar membrane"/>
    <property type="evidence" value="ECO:0007669"/>
    <property type="project" value="UniProtKB-SubCell"/>
</dbReference>
<protein>
    <recommendedName>
        <fullName evidence="15">Peptide hydrolase</fullName>
        <ecNumber evidence="15">3.4.-.-</ecNumber>
    </recommendedName>
</protein>
<evidence type="ECO:0000256" key="7">
    <source>
        <dbReference type="ARBA" id="ARBA00022692"/>
    </source>
</evidence>
<dbReference type="HOGENOM" id="CLU_006412_1_0_1"/>
<evidence type="ECO:0000256" key="3">
    <source>
        <dbReference type="ARBA" id="ARBA00004128"/>
    </source>
</evidence>
<dbReference type="PANTHER" id="PTHR12147:SF58">
    <property type="entry name" value="VACUOLAR MEMBRANE PROTEASE"/>
    <property type="match status" value="1"/>
</dbReference>
<comment type="cofactor">
    <cofactor evidence="1">
        <name>Zn(2+)</name>
        <dbReference type="ChEBI" id="CHEBI:29105"/>
    </cofactor>
</comment>
<accession>A0A0C3AV35</accession>
<reference evidence="21 22" key="1">
    <citation type="submission" date="2014-04" db="EMBL/GenBank/DDBJ databases">
        <authorList>
            <consortium name="DOE Joint Genome Institute"/>
            <person name="Kuo A."/>
            <person name="Tarkka M."/>
            <person name="Buscot F."/>
            <person name="Kohler A."/>
            <person name="Nagy L.G."/>
            <person name="Floudas D."/>
            <person name="Copeland A."/>
            <person name="Barry K.W."/>
            <person name="Cichocki N."/>
            <person name="Veneault-Fourrey C."/>
            <person name="LaButti K."/>
            <person name="Lindquist E.A."/>
            <person name="Lipzen A."/>
            <person name="Lundell T."/>
            <person name="Morin E."/>
            <person name="Murat C."/>
            <person name="Sun H."/>
            <person name="Tunlid A."/>
            <person name="Henrissat B."/>
            <person name="Grigoriev I.V."/>
            <person name="Hibbett D.S."/>
            <person name="Martin F."/>
            <person name="Nordberg H.P."/>
            <person name="Cantor M.N."/>
            <person name="Hua S.X."/>
        </authorList>
    </citation>
    <scope>NUCLEOTIDE SEQUENCE [LARGE SCALE GENOMIC DNA]</scope>
    <source>
        <strain evidence="21 22">F 1598</strain>
    </source>
</reference>
<feature type="transmembrane region" description="Helical" evidence="17">
    <location>
        <begin position="606"/>
        <end position="630"/>
    </location>
</feature>
<feature type="transmembrane region" description="Helical" evidence="17">
    <location>
        <begin position="505"/>
        <end position="525"/>
    </location>
</feature>
<keyword evidence="22" id="KW-1185">Reference proteome</keyword>
<evidence type="ECO:0000256" key="4">
    <source>
        <dbReference type="ARBA" id="ARBA00010918"/>
    </source>
</evidence>